<dbReference type="RefSeq" id="WP_076688680.1">
    <property type="nucleotide sequence ID" value="NZ_CP018762.1"/>
</dbReference>
<name>A0A1P8U4U3_9MICO</name>
<accession>A0A1P8U4U3</accession>
<protein>
    <submittedName>
        <fullName evidence="2">Uncharacterized protein</fullName>
    </submittedName>
</protein>
<evidence type="ECO:0000256" key="1">
    <source>
        <dbReference type="SAM" id="Phobius"/>
    </source>
</evidence>
<gene>
    <name evidence="2" type="ORF">BOH66_01595</name>
</gene>
<proteinExistence type="predicted"/>
<dbReference type="KEGG" id="maur:BOH66_01595"/>
<feature type="transmembrane region" description="Helical" evidence="1">
    <location>
        <begin position="6"/>
        <end position="32"/>
    </location>
</feature>
<dbReference type="AlphaFoldDB" id="A0A1P8U4U3"/>
<dbReference type="EMBL" id="CP018762">
    <property type="protein sequence ID" value="APZ33135.1"/>
    <property type="molecule type" value="Genomic_DNA"/>
</dbReference>
<dbReference type="OrthoDB" id="5078127at2"/>
<organism evidence="2 3">
    <name type="scientific">Microbacterium aurum</name>
    <dbReference type="NCBI Taxonomy" id="36805"/>
    <lineage>
        <taxon>Bacteria</taxon>
        <taxon>Bacillati</taxon>
        <taxon>Actinomycetota</taxon>
        <taxon>Actinomycetes</taxon>
        <taxon>Micrococcales</taxon>
        <taxon>Microbacteriaceae</taxon>
        <taxon>Microbacterium</taxon>
    </lineage>
</organism>
<reference evidence="2 3" key="1">
    <citation type="submission" date="2016-12" db="EMBL/GenBank/DDBJ databases">
        <title>Complete genome sequence of Microbacterium aurum KACC 15219.</title>
        <authorList>
            <person name="Jung Y."/>
            <person name="Shin J.-H."/>
            <person name="Lee Y.-J."/>
            <person name="Yi H."/>
            <person name="Bahn Y.-S."/>
            <person name="Kim J.F."/>
            <person name="Lee D.-W."/>
        </authorList>
    </citation>
    <scope>NUCLEOTIDE SEQUENCE [LARGE SCALE GENOMIC DNA]</scope>
    <source>
        <strain evidence="2 3">KACC 15219</strain>
    </source>
</reference>
<dbReference type="STRING" id="36805.BOH66_01595"/>
<dbReference type="Proteomes" id="UP000187185">
    <property type="component" value="Chromosome"/>
</dbReference>
<keyword evidence="3" id="KW-1185">Reference proteome</keyword>
<keyword evidence="1" id="KW-0472">Membrane</keyword>
<evidence type="ECO:0000313" key="3">
    <source>
        <dbReference type="Proteomes" id="UP000187185"/>
    </source>
</evidence>
<sequence length="67" mass="7786">MTEPQVWTLIGVFSALMFSMLGIVSTLFIRVVRTEIGRLEMKMDVRLDNLDRDVQALMRHTFGIDRD</sequence>
<evidence type="ECO:0000313" key="2">
    <source>
        <dbReference type="EMBL" id="APZ33135.1"/>
    </source>
</evidence>
<keyword evidence="1" id="KW-0812">Transmembrane</keyword>
<keyword evidence="1" id="KW-1133">Transmembrane helix</keyword>